<feature type="domain" description="3CxxC-type" evidence="4">
    <location>
        <begin position="28"/>
        <end position="95"/>
    </location>
</feature>
<comment type="caution">
    <text evidence="5">The sequence shown here is derived from an EMBL/GenBank/DDBJ whole genome shotgun (WGS) entry which is preliminary data.</text>
</comment>
<keyword evidence="1" id="KW-0479">Metal-binding</keyword>
<dbReference type="Proteomes" id="UP000187209">
    <property type="component" value="Unassembled WGS sequence"/>
</dbReference>
<organism evidence="5 6">
    <name type="scientific">Stentor coeruleus</name>
    <dbReference type="NCBI Taxonomy" id="5963"/>
    <lineage>
        <taxon>Eukaryota</taxon>
        <taxon>Sar</taxon>
        <taxon>Alveolata</taxon>
        <taxon>Ciliophora</taxon>
        <taxon>Postciliodesmatophora</taxon>
        <taxon>Heterotrichea</taxon>
        <taxon>Heterotrichida</taxon>
        <taxon>Stentoridae</taxon>
        <taxon>Stentor</taxon>
    </lineage>
</organism>
<dbReference type="SMART" id="SM01328">
    <property type="entry name" value="zf-3CxxC"/>
    <property type="match status" value="1"/>
</dbReference>
<dbReference type="AlphaFoldDB" id="A0A1R2CHW1"/>
<evidence type="ECO:0000259" key="4">
    <source>
        <dbReference type="SMART" id="SM01328"/>
    </source>
</evidence>
<sequence length="105" mass="12414">MDSITSLLGSLRISRGNRGYKTGDKDRRKFGFYHCKDCNRKWQSANSWEEFGQECQRCGKLVMAYKRQNLIKPEENKIDLKKEHPRGLCEKCKKYGDCTSMDNYY</sequence>
<evidence type="ECO:0000256" key="3">
    <source>
        <dbReference type="ARBA" id="ARBA00022833"/>
    </source>
</evidence>
<dbReference type="EMBL" id="MPUH01000147">
    <property type="protein sequence ID" value="OMJ88588.1"/>
    <property type="molecule type" value="Genomic_DNA"/>
</dbReference>
<dbReference type="OrthoDB" id="10038672at2759"/>
<keyword evidence="3" id="KW-0862">Zinc</keyword>
<evidence type="ECO:0000256" key="2">
    <source>
        <dbReference type="ARBA" id="ARBA00022771"/>
    </source>
</evidence>
<keyword evidence="6" id="KW-1185">Reference proteome</keyword>
<reference evidence="5 6" key="1">
    <citation type="submission" date="2016-11" db="EMBL/GenBank/DDBJ databases">
        <title>The macronuclear genome of Stentor coeruleus: a giant cell with tiny introns.</title>
        <authorList>
            <person name="Slabodnick M."/>
            <person name="Ruby J.G."/>
            <person name="Reiff S.B."/>
            <person name="Swart E.C."/>
            <person name="Gosai S."/>
            <person name="Prabakaran S."/>
            <person name="Witkowska E."/>
            <person name="Larue G.E."/>
            <person name="Fisher S."/>
            <person name="Freeman R.M."/>
            <person name="Gunawardena J."/>
            <person name="Chu W."/>
            <person name="Stover N.A."/>
            <person name="Gregory B.D."/>
            <person name="Nowacki M."/>
            <person name="Derisi J."/>
            <person name="Roy S.W."/>
            <person name="Marshall W.F."/>
            <person name="Sood P."/>
        </authorList>
    </citation>
    <scope>NUCLEOTIDE SEQUENCE [LARGE SCALE GENOMIC DNA]</scope>
    <source>
        <strain evidence="5">WM001</strain>
    </source>
</reference>
<protein>
    <recommendedName>
        <fullName evidence="4">3CxxC-type domain-containing protein</fullName>
    </recommendedName>
</protein>
<keyword evidence="2" id="KW-0863">Zinc-finger</keyword>
<name>A0A1R2CHW1_9CILI</name>
<accession>A0A1R2CHW1</accession>
<proteinExistence type="predicted"/>
<evidence type="ECO:0000313" key="6">
    <source>
        <dbReference type="Proteomes" id="UP000187209"/>
    </source>
</evidence>
<gene>
    <name evidence="5" type="ORF">SteCoe_9452</name>
</gene>
<evidence type="ECO:0000256" key="1">
    <source>
        <dbReference type="ARBA" id="ARBA00022723"/>
    </source>
</evidence>
<dbReference type="Pfam" id="PF17180">
    <property type="entry name" value="Zn_ribbon_3CxxC_2"/>
    <property type="match status" value="1"/>
</dbReference>
<evidence type="ECO:0000313" key="5">
    <source>
        <dbReference type="EMBL" id="OMJ88588.1"/>
    </source>
</evidence>
<dbReference type="GO" id="GO:0008270">
    <property type="term" value="F:zinc ion binding"/>
    <property type="evidence" value="ECO:0007669"/>
    <property type="project" value="UniProtKB-KW"/>
</dbReference>
<dbReference type="InterPro" id="IPR027377">
    <property type="entry name" value="ZAR1/RTP1-5-like_Znf-3CxxC"/>
</dbReference>
<dbReference type="InterPro" id="IPR033446">
    <property type="entry name" value="ZCCHC24_Znf-3CxxC"/>
</dbReference>